<dbReference type="Gene3D" id="1.10.510.10">
    <property type="entry name" value="Transferase(Phosphotransferase) domain 1"/>
    <property type="match status" value="1"/>
</dbReference>
<dbReference type="GO" id="GO:0042593">
    <property type="term" value="P:glucose homeostasis"/>
    <property type="evidence" value="ECO:0007669"/>
    <property type="project" value="TreeGrafter"/>
</dbReference>
<evidence type="ECO:0000256" key="2">
    <source>
        <dbReference type="ARBA" id="ARBA00011902"/>
    </source>
</evidence>
<dbReference type="FunFam" id="1.10.510.10:FF:000528">
    <property type="entry name" value="Tyrosine-protein kinase receptor"/>
    <property type="match status" value="1"/>
</dbReference>
<keyword evidence="9" id="KW-0067">ATP-binding</keyword>
<evidence type="ECO:0000256" key="4">
    <source>
        <dbReference type="ARBA" id="ARBA00022692"/>
    </source>
</evidence>
<evidence type="ECO:0000256" key="11">
    <source>
        <dbReference type="ARBA" id="ARBA00023136"/>
    </source>
</evidence>
<evidence type="ECO:0000256" key="8">
    <source>
        <dbReference type="ARBA" id="ARBA00022777"/>
    </source>
</evidence>
<evidence type="ECO:0000256" key="9">
    <source>
        <dbReference type="ARBA" id="ARBA00022840"/>
    </source>
</evidence>
<evidence type="ECO:0000256" key="1">
    <source>
        <dbReference type="ARBA" id="ARBA00004479"/>
    </source>
</evidence>
<dbReference type="Pfam" id="PF07714">
    <property type="entry name" value="PK_Tyr_Ser-Thr"/>
    <property type="match status" value="1"/>
</dbReference>
<dbReference type="PROSITE" id="PS00109">
    <property type="entry name" value="PROTEIN_KINASE_TYR"/>
    <property type="match status" value="1"/>
</dbReference>
<dbReference type="InterPro" id="IPR020635">
    <property type="entry name" value="Tyr_kinase_cat_dom"/>
</dbReference>
<proteinExistence type="predicted"/>
<keyword evidence="7" id="KW-0547">Nucleotide-binding</keyword>
<dbReference type="GO" id="GO:0030424">
    <property type="term" value="C:axon"/>
    <property type="evidence" value="ECO:0007669"/>
    <property type="project" value="TreeGrafter"/>
</dbReference>
<feature type="compositionally biased region" description="Polar residues" evidence="15">
    <location>
        <begin position="266"/>
        <end position="282"/>
    </location>
</feature>
<dbReference type="PROSITE" id="PS50011">
    <property type="entry name" value="PROTEIN_KINASE_DOM"/>
    <property type="match status" value="1"/>
</dbReference>
<evidence type="ECO:0000313" key="20">
    <source>
        <dbReference type="Proteomes" id="UP000499080"/>
    </source>
</evidence>
<keyword evidence="17" id="KW-0675">Receptor</keyword>
<keyword evidence="4" id="KW-0812">Transmembrane</keyword>
<protein>
    <recommendedName>
        <fullName evidence="2">receptor protein-tyrosine kinase</fullName>
        <ecNumber evidence="2">2.7.10.1</ecNumber>
    </recommendedName>
</protein>
<keyword evidence="13" id="KW-1015">Disulfide bond</keyword>
<dbReference type="GO" id="GO:0051897">
    <property type="term" value="P:positive regulation of phosphatidylinositol 3-kinase/protein kinase B signal transduction"/>
    <property type="evidence" value="ECO:0007669"/>
    <property type="project" value="TreeGrafter"/>
</dbReference>
<organism evidence="17 20">
    <name type="scientific">Araneus ventricosus</name>
    <name type="common">Orbweaver spider</name>
    <name type="synonym">Epeira ventricosa</name>
    <dbReference type="NCBI Taxonomy" id="182803"/>
    <lineage>
        <taxon>Eukaryota</taxon>
        <taxon>Metazoa</taxon>
        <taxon>Ecdysozoa</taxon>
        <taxon>Arthropoda</taxon>
        <taxon>Chelicerata</taxon>
        <taxon>Arachnida</taxon>
        <taxon>Araneae</taxon>
        <taxon>Araneomorphae</taxon>
        <taxon>Entelegynae</taxon>
        <taxon>Araneoidea</taxon>
        <taxon>Araneidae</taxon>
        <taxon>Araneus</taxon>
    </lineage>
</organism>
<dbReference type="InterPro" id="IPR001245">
    <property type="entry name" value="Ser-Thr/Tyr_kinase_cat_dom"/>
</dbReference>
<dbReference type="EMBL" id="BGPR01052501">
    <property type="protein sequence ID" value="GBO29324.1"/>
    <property type="molecule type" value="Genomic_DNA"/>
</dbReference>
<keyword evidence="8" id="KW-0418">Kinase</keyword>
<evidence type="ECO:0000313" key="19">
    <source>
        <dbReference type="EMBL" id="GBO29353.1"/>
    </source>
</evidence>
<dbReference type="PROSITE" id="PS00239">
    <property type="entry name" value="RECEPTOR_TYR_KIN_II"/>
    <property type="match status" value="1"/>
</dbReference>
<evidence type="ECO:0000256" key="7">
    <source>
        <dbReference type="ARBA" id="ARBA00022741"/>
    </source>
</evidence>
<keyword evidence="3" id="KW-0808">Transferase</keyword>
<dbReference type="AlphaFoldDB" id="A0A4Y2VVH3"/>
<accession>A0A4Y2VVH3</accession>
<feature type="region of interest" description="Disordered" evidence="15">
    <location>
        <begin position="261"/>
        <end position="363"/>
    </location>
</feature>
<evidence type="ECO:0000256" key="13">
    <source>
        <dbReference type="ARBA" id="ARBA00023157"/>
    </source>
</evidence>
<dbReference type="PRINTS" id="PR00109">
    <property type="entry name" value="TYRKINASE"/>
</dbReference>
<keyword evidence="5" id="KW-0732">Signal</keyword>
<keyword evidence="20" id="KW-1185">Reference proteome</keyword>
<gene>
    <name evidence="17" type="primary">insr_4</name>
    <name evidence="19" type="synonym">insr_0</name>
    <name evidence="18" type="synonym">insr_2</name>
    <name evidence="18" type="ORF">AVEN_142864_1</name>
    <name evidence="17" type="ORF">AVEN_149300_1</name>
    <name evidence="19" type="ORF">AVEN_243910_1</name>
</gene>
<feature type="non-terminal residue" evidence="17">
    <location>
        <position position="1"/>
    </location>
</feature>
<dbReference type="CDD" id="cd05032">
    <property type="entry name" value="PTKc_InsR_like"/>
    <property type="match status" value="1"/>
</dbReference>
<evidence type="ECO:0000313" key="18">
    <source>
        <dbReference type="EMBL" id="GBO29324.1"/>
    </source>
</evidence>
<keyword evidence="11" id="KW-0472">Membrane</keyword>
<evidence type="ECO:0000256" key="5">
    <source>
        <dbReference type="ARBA" id="ARBA00022729"/>
    </source>
</evidence>
<dbReference type="GO" id="GO:0005009">
    <property type="term" value="F:insulin receptor activity"/>
    <property type="evidence" value="ECO:0007669"/>
    <property type="project" value="TreeGrafter"/>
</dbReference>
<comment type="caution">
    <text evidence="17">The sequence shown here is derived from an EMBL/GenBank/DDBJ whole genome shotgun (WGS) entry which is preliminary data.</text>
</comment>
<dbReference type="OrthoDB" id="5809444at2759"/>
<evidence type="ECO:0000256" key="3">
    <source>
        <dbReference type="ARBA" id="ARBA00022679"/>
    </source>
</evidence>
<evidence type="ECO:0000313" key="17">
    <source>
        <dbReference type="EMBL" id="GBO27767.1"/>
    </source>
</evidence>
<sequence>TVNESASLRERIEFLQEASVMKAFNCHHVVKLLGVVSKGHPTLVIMELMGKGDLKAYLRSRRPDNEDNIAGPRFPPPTLNEILQMAVEIADGMAYLAAKKFVHRDLAARNCMVSDDLTVKIGDFGMTRDIYETDYYRKGGKGLLPVRWMAPECLKDGLFSSQSDIWSYGVVLWEMATLASQPYQGLANEQVLHFVISGGKMSKPENCPAKLYAIMELCWAKNPKARPTFTELIDMLLPDINQNHFREVSFYFTQRQETSAKETDVDTATASTPMRTQWMDSQNSREDSDAESEIAFFPPTRSITQRDYTRGKNSLDGNARGDSRAYSVHSNDGSKGMSVTSSDDSKGSKVSSTSNGSVPNGLLPYVPCRTTTC</sequence>
<keyword evidence="10" id="KW-1133">Transmembrane helix</keyword>
<dbReference type="EC" id="2.7.10.1" evidence="2"/>
<dbReference type="Gene3D" id="3.30.200.20">
    <property type="entry name" value="Phosphorylase Kinase, domain 1"/>
    <property type="match status" value="1"/>
</dbReference>
<feature type="compositionally biased region" description="Low complexity" evidence="15">
    <location>
        <begin position="338"/>
        <end position="357"/>
    </location>
</feature>
<evidence type="ECO:0000256" key="14">
    <source>
        <dbReference type="ARBA" id="ARBA00051243"/>
    </source>
</evidence>
<dbReference type="InterPro" id="IPR002011">
    <property type="entry name" value="Tyr_kinase_rcpt_2_CS"/>
</dbReference>
<dbReference type="GO" id="GO:0005524">
    <property type="term" value="F:ATP binding"/>
    <property type="evidence" value="ECO:0007669"/>
    <property type="project" value="UniProtKB-KW"/>
</dbReference>
<dbReference type="SUPFAM" id="SSF56112">
    <property type="entry name" value="Protein kinase-like (PK-like)"/>
    <property type="match status" value="1"/>
</dbReference>
<dbReference type="EMBL" id="BGPR01052514">
    <property type="protein sequence ID" value="GBO29353.1"/>
    <property type="molecule type" value="Genomic_DNA"/>
</dbReference>
<keyword evidence="6" id="KW-0677">Repeat</keyword>
<evidence type="ECO:0000256" key="6">
    <source>
        <dbReference type="ARBA" id="ARBA00022737"/>
    </source>
</evidence>
<feature type="compositionally biased region" description="Polar residues" evidence="15">
    <location>
        <begin position="301"/>
        <end position="316"/>
    </location>
</feature>
<dbReference type="InterPro" id="IPR000719">
    <property type="entry name" value="Prot_kinase_dom"/>
</dbReference>
<dbReference type="InterPro" id="IPR008266">
    <property type="entry name" value="Tyr_kinase_AS"/>
</dbReference>
<dbReference type="GO" id="GO:0043560">
    <property type="term" value="F:insulin receptor substrate binding"/>
    <property type="evidence" value="ECO:0007669"/>
    <property type="project" value="TreeGrafter"/>
</dbReference>
<name>A0A4Y2VVH3_ARAVE</name>
<dbReference type="GO" id="GO:0005899">
    <property type="term" value="C:insulin receptor complex"/>
    <property type="evidence" value="ECO:0007669"/>
    <property type="project" value="TreeGrafter"/>
</dbReference>
<evidence type="ECO:0000256" key="12">
    <source>
        <dbReference type="ARBA" id="ARBA00023137"/>
    </source>
</evidence>
<evidence type="ECO:0000256" key="15">
    <source>
        <dbReference type="SAM" id="MobiDB-lite"/>
    </source>
</evidence>
<keyword evidence="12" id="KW-0829">Tyrosine-protein kinase</keyword>
<reference evidence="17 20" key="1">
    <citation type="journal article" date="2019" name="Sci. Rep.">
        <title>Orb-weaving spider Araneus ventricosus genome elucidates the spidroin gene catalogue.</title>
        <authorList>
            <person name="Kono N."/>
            <person name="Nakamura H."/>
            <person name="Ohtoshi R."/>
            <person name="Moran D.A.P."/>
            <person name="Shinohara A."/>
            <person name="Yoshida Y."/>
            <person name="Fujiwara M."/>
            <person name="Mori M."/>
            <person name="Tomita M."/>
            <person name="Arakawa K."/>
        </authorList>
    </citation>
    <scope>NUCLEOTIDE SEQUENCE [LARGE SCALE GENOMIC DNA]</scope>
</reference>
<evidence type="ECO:0000259" key="16">
    <source>
        <dbReference type="PROSITE" id="PS50011"/>
    </source>
</evidence>
<comment type="catalytic activity">
    <reaction evidence="14">
        <text>L-tyrosyl-[protein] + ATP = O-phospho-L-tyrosyl-[protein] + ADP + H(+)</text>
        <dbReference type="Rhea" id="RHEA:10596"/>
        <dbReference type="Rhea" id="RHEA-COMP:10136"/>
        <dbReference type="Rhea" id="RHEA-COMP:20101"/>
        <dbReference type="ChEBI" id="CHEBI:15378"/>
        <dbReference type="ChEBI" id="CHEBI:30616"/>
        <dbReference type="ChEBI" id="CHEBI:46858"/>
        <dbReference type="ChEBI" id="CHEBI:61978"/>
        <dbReference type="ChEBI" id="CHEBI:456216"/>
        <dbReference type="EC" id="2.7.10.1"/>
    </reaction>
</comment>
<dbReference type="InterPro" id="IPR050122">
    <property type="entry name" value="RTK"/>
</dbReference>
<feature type="domain" description="Protein kinase" evidence="16">
    <location>
        <begin position="1"/>
        <end position="240"/>
    </location>
</feature>
<evidence type="ECO:0000256" key="10">
    <source>
        <dbReference type="ARBA" id="ARBA00022989"/>
    </source>
</evidence>
<comment type="subcellular location">
    <subcellularLocation>
        <location evidence="1">Membrane</location>
        <topology evidence="1">Single-pass type I membrane protein</topology>
    </subcellularLocation>
</comment>
<dbReference type="InterPro" id="IPR011009">
    <property type="entry name" value="Kinase-like_dom_sf"/>
</dbReference>
<dbReference type="Proteomes" id="UP000499080">
    <property type="component" value="Unassembled WGS sequence"/>
</dbReference>
<dbReference type="PANTHER" id="PTHR24416">
    <property type="entry name" value="TYROSINE-PROTEIN KINASE RECEPTOR"/>
    <property type="match status" value="1"/>
</dbReference>
<dbReference type="PANTHER" id="PTHR24416:SF525">
    <property type="entry name" value="INSULIN-LIKE RECEPTOR"/>
    <property type="match status" value="1"/>
</dbReference>
<dbReference type="EMBL" id="BGPR01050822">
    <property type="protein sequence ID" value="GBO27767.1"/>
    <property type="molecule type" value="Genomic_DNA"/>
</dbReference>
<dbReference type="GO" id="GO:0043410">
    <property type="term" value="P:positive regulation of MAPK cascade"/>
    <property type="evidence" value="ECO:0007669"/>
    <property type="project" value="TreeGrafter"/>
</dbReference>
<dbReference type="SMART" id="SM00219">
    <property type="entry name" value="TyrKc"/>
    <property type="match status" value="1"/>
</dbReference>